<proteinExistence type="predicted"/>
<evidence type="ECO:0000256" key="4">
    <source>
        <dbReference type="ARBA" id="ARBA00022840"/>
    </source>
</evidence>
<keyword evidence="4 7" id="KW-0067">ATP-binding</keyword>
<dbReference type="PROSITE" id="PS51198">
    <property type="entry name" value="UVRD_HELICASE_ATP_BIND"/>
    <property type="match status" value="1"/>
</dbReference>
<keyword evidence="10" id="KW-1185">Reference proteome</keyword>
<dbReference type="GO" id="GO:0005524">
    <property type="term" value="F:ATP binding"/>
    <property type="evidence" value="ECO:0007669"/>
    <property type="project" value="UniProtKB-UniRule"/>
</dbReference>
<dbReference type="SUPFAM" id="SSF52540">
    <property type="entry name" value="P-loop containing nucleoside triphosphate hydrolases"/>
    <property type="match status" value="1"/>
</dbReference>
<name>A0A7W9FN16_9HYPH</name>
<dbReference type="GO" id="GO:0003677">
    <property type="term" value="F:DNA binding"/>
    <property type="evidence" value="ECO:0007669"/>
    <property type="project" value="UniProtKB-KW"/>
</dbReference>
<evidence type="ECO:0000256" key="6">
    <source>
        <dbReference type="ARBA" id="ARBA00034923"/>
    </source>
</evidence>
<sequence length="640" mass="69610">MPLPFPIERSDVAEVESLLGCDFGSDAQLRALCHEDSVDIQAAPGSGKTTLLVAKLAILARKWTSRSQGVCVLSHTNVARQEVEARLAKDAHGRRLLGHPHFIGTFQAFAHQYLALPFLRGSGREPRFIDDGHFAAAIRARPKAWHINNYLQNHPATADTLLTTLRFEGPDLTVGCEATLPQAGTPTGRAFRALKSAMADDGYFRFQDMFAYASRAIRDVPGLIDVVRNRFPCVFIDEMQDTDTLQHAFVTSIFGDETVVQRFGDQNQAIFHDVVDADAVTGFPRAGYIDLVQSRRFGTHIARAASTITVRAPQEIQGTVREPEKRHTIFAFEQGAIGQVLPAFGDLLFEEYPDGFPRGFVAKAVAGRKTGAGQNMPRHLGDYWPPFAAGHAGSQASFSNLADYARRAQMLLTEACDCAPAADAIWDGLLALAHRGNIAHGTPRLTKRGLLAALDAADPAAGLALRLVAHRLCFSVDSGDADAWPQTAQEIENALRLLMLAPPPQAFADFLAWVPDGAAAAVVGRSRQNIVRHVSDDRSVEIALSTIHGVKGETHSATLVLSTPSRRMFDLKEAIGPLTGTGDARRRERQTVARQLTLVFVGMTRPSQLLCLAMPLDHLEANEIAALEGNGWRVHTLRAG</sequence>
<reference evidence="9 10" key="1">
    <citation type="submission" date="2020-08" db="EMBL/GenBank/DDBJ databases">
        <title>Genomic Encyclopedia of Type Strains, Phase IV (KMG-IV): sequencing the most valuable type-strain genomes for metagenomic binning, comparative biology and taxonomic classification.</title>
        <authorList>
            <person name="Goeker M."/>
        </authorList>
    </citation>
    <scope>NUCLEOTIDE SEQUENCE [LARGE SCALE GENOMIC DNA]</scope>
    <source>
        <strain evidence="9 10">DSM 16268</strain>
    </source>
</reference>
<protein>
    <recommendedName>
        <fullName evidence="6">DNA 3'-5' helicase II</fullName>
    </recommendedName>
</protein>
<evidence type="ECO:0000256" key="1">
    <source>
        <dbReference type="ARBA" id="ARBA00022741"/>
    </source>
</evidence>
<organism evidence="9 10">
    <name type="scientific">Prosthecomicrobium pneumaticum</name>
    <dbReference type="NCBI Taxonomy" id="81895"/>
    <lineage>
        <taxon>Bacteria</taxon>
        <taxon>Pseudomonadati</taxon>
        <taxon>Pseudomonadota</taxon>
        <taxon>Alphaproteobacteria</taxon>
        <taxon>Hyphomicrobiales</taxon>
        <taxon>Kaistiaceae</taxon>
        <taxon>Prosthecomicrobium</taxon>
    </lineage>
</organism>
<dbReference type="RefSeq" id="WP_210308504.1">
    <property type="nucleotide sequence ID" value="NZ_JACHOO010000005.1"/>
</dbReference>
<dbReference type="Gene3D" id="1.10.10.160">
    <property type="match status" value="1"/>
</dbReference>
<evidence type="ECO:0000259" key="8">
    <source>
        <dbReference type="PROSITE" id="PS51198"/>
    </source>
</evidence>
<dbReference type="GO" id="GO:0043138">
    <property type="term" value="F:3'-5' DNA helicase activity"/>
    <property type="evidence" value="ECO:0007669"/>
    <property type="project" value="TreeGrafter"/>
</dbReference>
<dbReference type="InterPro" id="IPR000212">
    <property type="entry name" value="DNA_helicase_UvrD/REP"/>
</dbReference>
<keyword evidence="1 7" id="KW-0547">Nucleotide-binding</keyword>
<dbReference type="GeneID" id="95765781"/>
<keyword evidence="5" id="KW-0238">DNA-binding</keyword>
<dbReference type="Pfam" id="PF00580">
    <property type="entry name" value="UvrD-helicase"/>
    <property type="match status" value="1"/>
</dbReference>
<gene>
    <name evidence="9" type="ORF">GGQ63_002716</name>
</gene>
<dbReference type="InterPro" id="IPR014016">
    <property type="entry name" value="UvrD-like_ATP-bd"/>
</dbReference>
<feature type="binding site" evidence="7">
    <location>
        <begin position="42"/>
        <end position="49"/>
    </location>
    <ligand>
        <name>ATP</name>
        <dbReference type="ChEBI" id="CHEBI:30616"/>
    </ligand>
</feature>
<dbReference type="Proteomes" id="UP000523821">
    <property type="component" value="Unassembled WGS sequence"/>
</dbReference>
<evidence type="ECO:0000313" key="9">
    <source>
        <dbReference type="EMBL" id="MBB5753646.1"/>
    </source>
</evidence>
<dbReference type="InterPro" id="IPR013986">
    <property type="entry name" value="DExx_box_DNA_helicase_dom_sf"/>
</dbReference>
<evidence type="ECO:0000256" key="2">
    <source>
        <dbReference type="ARBA" id="ARBA00022801"/>
    </source>
</evidence>
<evidence type="ECO:0000256" key="3">
    <source>
        <dbReference type="ARBA" id="ARBA00022806"/>
    </source>
</evidence>
<dbReference type="EMBL" id="JACHOO010000005">
    <property type="protein sequence ID" value="MBB5753646.1"/>
    <property type="molecule type" value="Genomic_DNA"/>
</dbReference>
<dbReference type="AlphaFoldDB" id="A0A7W9FN16"/>
<dbReference type="GO" id="GO:0016787">
    <property type="term" value="F:hydrolase activity"/>
    <property type="evidence" value="ECO:0007669"/>
    <property type="project" value="UniProtKB-UniRule"/>
</dbReference>
<dbReference type="PANTHER" id="PTHR11070">
    <property type="entry name" value="UVRD / RECB / PCRA DNA HELICASE FAMILY MEMBER"/>
    <property type="match status" value="1"/>
</dbReference>
<dbReference type="InterPro" id="IPR027417">
    <property type="entry name" value="P-loop_NTPase"/>
</dbReference>
<dbReference type="GO" id="GO:0000725">
    <property type="term" value="P:recombinational repair"/>
    <property type="evidence" value="ECO:0007669"/>
    <property type="project" value="TreeGrafter"/>
</dbReference>
<keyword evidence="2 7" id="KW-0378">Hydrolase</keyword>
<dbReference type="Gene3D" id="3.40.50.300">
    <property type="entry name" value="P-loop containing nucleotide triphosphate hydrolases"/>
    <property type="match status" value="1"/>
</dbReference>
<evidence type="ECO:0000256" key="7">
    <source>
        <dbReference type="PROSITE-ProRule" id="PRU00560"/>
    </source>
</evidence>
<comment type="caution">
    <text evidence="9">The sequence shown here is derived from an EMBL/GenBank/DDBJ whole genome shotgun (WGS) entry which is preliminary data.</text>
</comment>
<accession>A0A7W9FN16</accession>
<keyword evidence="3 7" id="KW-0347">Helicase</keyword>
<evidence type="ECO:0000256" key="5">
    <source>
        <dbReference type="ARBA" id="ARBA00023125"/>
    </source>
</evidence>
<evidence type="ECO:0000313" key="10">
    <source>
        <dbReference type="Proteomes" id="UP000523821"/>
    </source>
</evidence>
<dbReference type="PANTHER" id="PTHR11070:SF2">
    <property type="entry name" value="ATP-DEPENDENT DNA HELICASE SRS2"/>
    <property type="match status" value="1"/>
</dbReference>
<feature type="domain" description="UvrD-like helicase ATP-binding" evidence="8">
    <location>
        <begin position="21"/>
        <end position="319"/>
    </location>
</feature>